<dbReference type="SUPFAM" id="SSF55961">
    <property type="entry name" value="Bet v1-like"/>
    <property type="match status" value="1"/>
</dbReference>
<dbReference type="InterPro" id="IPR013538">
    <property type="entry name" value="ASHA1/2-like_C"/>
</dbReference>
<gene>
    <name evidence="4" type="ORF">GCM10009716_23810</name>
</gene>
<dbReference type="RefSeq" id="WP_344261335.1">
    <property type="nucleotide sequence ID" value="NZ_BAAAMJ010000024.1"/>
</dbReference>
<dbReference type="EMBL" id="BAAAMJ010000024">
    <property type="protein sequence ID" value="GAA1913497.1"/>
    <property type="molecule type" value="Genomic_DNA"/>
</dbReference>
<accession>A0ABN2P5Z4</accession>
<keyword evidence="5" id="KW-1185">Reference proteome</keyword>
<dbReference type="InterPro" id="IPR023393">
    <property type="entry name" value="START-like_dom_sf"/>
</dbReference>
<feature type="region of interest" description="Disordered" evidence="2">
    <location>
        <begin position="1"/>
        <end position="21"/>
    </location>
</feature>
<evidence type="ECO:0000256" key="1">
    <source>
        <dbReference type="ARBA" id="ARBA00006817"/>
    </source>
</evidence>
<comment type="caution">
    <text evidence="4">The sequence shown here is derived from an EMBL/GenBank/DDBJ whole genome shotgun (WGS) entry which is preliminary data.</text>
</comment>
<evidence type="ECO:0000259" key="3">
    <source>
        <dbReference type="Pfam" id="PF08327"/>
    </source>
</evidence>
<evidence type="ECO:0000256" key="2">
    <source>
        <dbReference type="SAM" id="MobiDB-lite"/>
    </source>
</evidence>
<protein>
    <submittedName>
        <fullName evidence="4">SRPBCC family protein</fullName>
    </submittedName>
</protein>
<dbReference type="Pfam" id="PF08327">
    <property type="entry name" value="AHSA1"/>
    <property type="match status" value="1"/>
</dbReference>
<evidence type="ECO:0000313" key="5">
    <source>
        <dbReference type="Proteomes" id="UP001501303"/>
    </source>
</evidence>
<feature type="compositionally biased region" description="Basic and acidic residues" evidence="2">
    <location>
        <begin position="7"/>
        <end position="20"/>
    </location>
</feature>
<reference evidence="4 5" key="1">
    <citation type="journal article" date="2019" name="Int. J. Syst. Evol. Microbiol.">
        <title>The Global Catalogue of Microorganisms (GCM) 10K type strain sequencing project: providing services to taxonomists for standard genome sequencing and annotation.</title>
        <authorList>
            <consortium name="The Broad Institute Genomics Platform"/>
            <consortium name="The Broad Institute Genome Sequencing Center for Infectious Disease"/>
            <person name="Wu L."/>
            <person name="Ma J."/>
        </authorList>
    </citation>
    <scope>NUCLEOTIDE SEQUENCE [LARGE SCALE GENOMIC DNA]</scope>
    <source>
        <strain evidence="4 5">JCM 13581</strain>
    </source>
</reference>
<name>A0ABN2P5Z4_9ACTN</name>
<feature type="domain" description="Activator of Hsp90 ATPase homologue 1/2-like C-terminal" evidence="3">
    <location>
        <begin position="36"/>
        <end position="125"/>
    </location>
</feature>
<proteinExistence type="inferred from homology"/>
<comment type="similarity">
    <text evidence="1">Belongs to the AHA1 family.</text>
</comment>
<dbReference type="Gene3D" id="3.30.530.20">
    <property type="match status" value="1"/>
</dbReference>
<organism evidence="4 5">
    <name type="scientific">Streptomyces sodiiphilus</name>
    <dbReference type="NCBI Taxonomy" id="226217"/>
    <lineage>
        <taxon>Bacteria</taxon>
        <taxon>Bacillati</taxon>
        <taxon>Actinomycetota</taxon>
        <taxon>Actinomycetes</taxon>
        <taxon>Kitasatosporales</taxon>
        <taxon>Streptomycetaceae</taxon>
        <taxon>Streptomyces</taxon>
    </lineage>
</organism>
<sequence length="197" mass="21663">MTDITDWLDRTSREVGRRPTPEGQARVLLLRRHCPAPVPEVWDACTEPDHLKRWFRPVTGDLRLGGSFHFDDRTGGEILRCEPPNLLGVTWGYGKEASSEVILRLAPGEGDTTALELEHGPLPDEVSVNGSTVDPVVQDAPAGAFGLGARWEMVLHFLERYLRGEPTEDPAQWEASAAGQEFGRRGADAWRSVVAGA</sequence>
<evidence type="ECO:0000313" key="4">
    <source>
        <dbReference type="EMBL" id="GAA1913497.1"/>
    </source>
</evidence>
<dbReference type="Proteomes" id="UP001501303">
    <property type="component" value="Unassembled WGS sequence"/>
</dbReference>